<dbReference type="EMBL" id="BAAAMU010000009">
    <property type="protein sequence ID" value="GAA1621831.1"/>
    <property type="molecule type" value="Genomic_DNA"/>
</dbReference>
<evidence type="ECO:0000259" key="2">
    <source>
        <dbReference type="Pfam" id="PF01526"/>
    </source>
</evidence>
<reference evidence="4" key="1">
    <citation type="journal article" date="2019" name="Int. J. Syst. Evol. Microbiol.">
        <title>The Global Catalogue of Microorganisms (GCM) 10K type strain sequencing project: providing services to taxonomists for standard genome sequencing and annotation.</title>
        <authorList>
            <consortium name="The Broad Institute Genomics Platform"/>
            <consortium name="The Broad Institute Genome Sequencing Center for Infectious Disease"/>
            <person name="Wu L."/>
            <person name="Ma J."/>
        </authorList>
    </citation>
    <scope>NUCLEOTIDE SEQUENCE [LARGE SCALE GENOMIC DNA]</scope>
    <source>
        <strain evidence="4">JCM 13929</strain>
    </source>
</reference>
<evidence type="ECO:0000256" key="1">
    <source>
        <dbReference type="SAM" id="MobiDB-lite"/>
    </source>
</evidence>
<keyword evidence="4" id="KW-1185">Reference proteome</keyword>
<accession>A0ABP4QU00</accession>
<organism evidence="3 4">
    <name type="scientific">Nonomuraea maheshkhaliensis</name>
    <dbReference type="NCBI Taxonomy" id="419590"/>
    <lineage>
        <taxon>Bacteria</taxon>
        <taxon>Bacillati</taxon>
        <taxon>Actinomycetota</taxon>
        <taxon>Actinomycetes</taxon>
        <taxon>Streptosporangiales</taxon>
        <taxon>Streptosporangiaceae</taxon>
        <taxon>Nonomuraea</taxon>
    </lineage>
</organism>
<protein>
    <recommendedName>
        <fullName evidence="2">Tn3 transposase DDE domain-containing protein</fullName>
    </recommendedName>
</protein>
<evidence type="ECO:0000313" key="4">
    <source>
        <dbReference type="Proteomes" id="UP001500064"/>
    </source>
</evidence>
<dbReference type="Pfam" id="PF01526">
    <property type="entry name" value="DDE_Tnp_Tn3"/>
    <property type="match status" value="1"/>
</dbReference>
<sequence length="156" mass="17379">MSRSGAAYDQSLNHHSTPRPASTAVTLQIPTITLRHHGHRLTSCTLRKKISRQLNKGESPHALRRDLHYAQQGTITRPHLEQQTERAWCLTLPTNSVVARTAEYYSRAVLELRSQGREVSDEILSHISPGHGDNINFFGVIDVDVEAEPAKLDPSG</sequence>
<gene>
    <name evidence="3" type="ORF">GCM10009733_018060</name>
</gene>
<proteinExistence type="predicted"/>
<dbReference type="InterPro" id="IPR002513">
    <property type="entry name" value="Tn3_Tnp_DDE_dom"/>
</dbReference>
<evidence type="ECO:0000313" key="3">
    <source>
        <dbReference type="EMBL" id="GAA1621831.1"/>
    </source>
</evidence>
<dbReference type="RefSeq" id="WP_346103038.1">
    <property type="nucleotide sequence ID" value="NZ_BAAAMU010000009.1"/>
</dbReference>
<feature type="region of interest" description="Disordered" evidence="1">
    <location>
        <begin position="1"/>
        <end position="24"/>
    </location>
</feature>
<dbReference type="Proteomes" id="UP001500064">
    <property type="component" value="Unassembled WGS sequence"/>
</dbReference>
<name>A0ABP4QU00_9ACTN</name>
<feature type="compositionally biased region" description="Polar residues" evidence="1">
    <location>
        <begin position="10"/>
        <end position="24"/>
    </location>
</feature>
<comment type="caution">
    <text evidence="3">The sequence shown here is derived from an EMBL/GenBank/DDBJ whole genome shotgun (WGS) entry which is preliminary data.</text>
</comment>
<feature type="domain" description="Tn3 transposase DDE" evidence="2">
    <location>
        <begin position="42"/>
        <end position="139"/>
    </location>
</feature>